<dbReference type="EMBL" id="RBZM01000002">
    <property type="protein sequence ID" value="RKP57080.1"/>
    <property type="molecule type" value="Genomic_DNA"/>
</dbReference>
<keyword evidence="3" id="KW-1185">Reference proteome</keyword>
<evidence type="ECO:0000313" key="2">
    <source>
        <dbReference type="EMBL" id="RKP57080.1"/>
    </source>
</evidence>
<reference evidence="2 3" key="1">
    <citation type="submission" date="2018-10" db="EMBL/GenBank/DDBJ databases">
        <title>Cohnella sp. M2MS4P-1, whole genome shotgun sequence.</title>
        <authorList>
            <person name="Tuo L."/>
        </authorList>
    </citation>
    <scope>NUCLEOTIDE SEQUENCE [LARGE SCALE GENOMIC DNA]</scope>
    <source>
        <strain evidence="2 3">M2MS4P-1</strain>
    </source>
</reference>
<keyword evidence="1" id="KW-0812">Transmembrane</keyword>
<dbReference type="Proteomes" id="UP000282076">
    <property type="component" value="Unassembled WGS sequence"/>
</dbReference>
<keyword evidence="1" id="KW-0472">Membrane</keyword>
<dbReference type="RefSeq" id="WP_120974695.1">
    <property type="nucleotide sequence ID" value="NZ_RBZM01000002.1"/>
</dbReference>
<feature type="transmembrane region" description="Helical" evidence="1">
    <location>
        <begin position="41"/>
        <end position="60"/>
    </location>
</feature>
<name>A0A494Y4V8_9BACL</name>
<evidence type="ECO:0000256" key="1">
    <source>
        <dbReference type="SAM" id="Phobius"/>
    </source>
</evidence>
<keyword evidence="1" id="KW-1133">Transmembrane helix</keyword>
<gene>
    <name evidence="2" type="ORF">D7Z26_03600</name>
</gene>
<protein>
    <submittedName>
        <fullName evidence="2">Uncharacterized protein</fullName>
    </submittedName>
</protein>
<comment type="caution">
    <text evidence="2">The sequence shown here is derived from an EMBL/GenBank/DDBJ whole genome shotgun (WGS) entry which is preliminary data.</text>
</comment>
<organism evidence="2 3">
    <name type="scientific">Cohnella endophytica</name>
    <dbReference type="NCBI Taxonomy" id="2419778"/>
    <lineage>
        <taxon>Bacteria</taxon>
        <taxon>Bacillati</taxon>
        <taxon>Bacillota</taxon>
        <taxon>Bacilli</taxon>
        <taxon>Bacillales</taxon>
        <taxon>Paenibacillaceae</taxon>
        <taxon>Cohnella</taxon>
    </lineage>
</organism>
<proteinExistence type="predicted"/>
<sequence>MDNRDRREESNRKNSRNKDEENYGTLFAEWSGRIERRIARGILLLALLLILAQLVLQFPAMRRLLTTTDRSEGIPFHYVPR</sequence>
<accession>A0A494Y4V8</accession>
<evidence type="ECO:0000313" key="3">
    <source>
        <dbReference type="Proteomes" id="UP000282076"/>
    </source>
</evidence>
<dbReference type="AlphaFoldDB" id="A0A494Y4V8"/>